<feature type="transmembrane region" description="Helical" evidence="7">
    <location>
        <begin position="66"/>
        <end position="84"/>
    </location>
</feature>
<dbReference type="EMBL" id="PHGZ01000013">
    <property type="protein sequence ID" value="PJG83023.1"/>
    <property type="molecule type" value="Genomic_DNA"/>
</dbReference>
<evidence type="ECO:0000256" key="3">
    <source>
        <dbReference type="ARBA" id="ARBA00022475"/>
    </source>
</evidence>
<protein>
    <recommendedName>
        <fullName evidence="7">UPF0266 membrane protein CVP04_06605</fullName>
    </recommendedName>
</protein>
<keyword evidence="5 7" id="KW-1133">Transmembrane helix</keyword>
<dbReference type="AlphaFoldDB" id="A0A2M8RVX0"/>
<dbReference type="InterPro" id="IPR009328">
    <property type="entry name" value="DUF986"/>
</dbReference>
<dbReference type="HAMAP" id="MF_01071">
    <property type="entry name" value="UPF0266"/>
    <property type="match status" value="1"/>
</dbReference>
<keyword evidence="4 7" id="KW-0812">Transmembrane</keyword>
<evidence type="ECO:0000256" key="4">
    <source>
        <dbReference type="ARBA" id="ARBA00022692"/>
    </source>
</evidence>
<gene>
    <name evidence="8" type="ORF">CVP04_06605</name>
</gene>
<proteinExistence type="inferred from homology"/>
<keyword evidence="3 7" id="KW-1003">Cell membrane</keyword>
<name>A0A2M8RVX0_9PAST</name>
<dbReference type="RefSeq" id="WP_100296713.1">
    <property type="nucleotide sequence ID" value="NZ_PHGZ01000013.1"/>
</dbReference>
<dbReference type="Proteomes" id="UP000230282">
    <property type="component" value="Unassembled WGS sequence"/>
</dbReference>
<evidence type="ECO:0000256" key="5">
    <source>
        <dbReference type="ARBA" id="ARBA00022989"/>
    </source>
</evidence>
<feature type="transmembrane region" description="Helical" evidence="7">
    <location>
        <begin position="6"/>
        <end position="22"/>
    </location>
</feature>
<evidence type="ECO:0000256" key="7">
    <source>
        <dbReference type="HAMAP-Rule" id="MF_01071"/>
    </source>
</evidence>
<evidence type="ECO:0000256" key="6">
    <source>
        <dbReference type="ARBA" id="ARBA00023136"/>
    </source>
</evidence>
<evidence type="ECO:0000256" key="2">
    <source>
        <dbReference type="ARBA" id="ARBA00009962"/>
    </source>
</evidence>
<evidence type="ECO:0000313" key="9">
    <source>
        <dbReference type="Proteomes" id="UP000230282"/>
    </source>
</evidence>
<dbReference type="OrthoDB" id="2360740at2"/>
<comment type="caution">
    <text evidence="8">The sequence shown here is derived from an EMBL/GenBank/DDBJ whole genome shotgun (WGS) entry which is preliminary data.</text>
</comment>
<organism evidence="8 9">
    <name type="scientific">Caviibacterium pharyngocola</name>
    <dbReference type="NCBI Taxonomy" id="28159"/>
    <lineage>
        <taxon>Bacteria</taxon>
        <taxon>Pseudomonadati</taxon>
        <taxon>Pseudomonadota</taxon>
        <taxon>Gammaproteobacteria</taxon>
        <taxon>Pasteurellales</taxon>
        <taxon>Pasteurellaceae</taxon>
        <taxon>Caviibacterium</taxon>
    </lineage>
</organism>
<keyword evidence="9" id="KW-1185">Reference proteome</keyword>
<keyword evidence="6 7" id="KW-0472">Membrane</keyword>
<comment type="subcellular location">
    <subcellularLocation>
        <location evidence="1 7">Cell membrane</location>
        <topology evidence="1 7">Multi-pass membrane protein</topology>
    </subcellularLocation>
</comment>
<sequence>MVDTLLLIGIALFFLYAFYDQFGMDKLKGKTKLKVRLKKRAKIDALIFIGLIIIILYQTYANISPITLYLLATAIILSLYMAFIRSPELILKETGFFYENIFIQYEKIDALNLADNHILVIDLKNGKRLIAPLQNPQDQESVVAFFGGYKK</sequence>
<accession>A0A2M8RVX0</accession>
<reference evidence="8 9" key="1">
    <citation type="submission" date="2017-11" db="EMBL/GenBank/DDBJ databases">
        <title>Reclassification of Bisgaard taxon 5 as Caviibacterium pharyngocola gen. nov., sp. nov.</title>
        <authorList>
            <person name="Christensen H."/>
        </authorList>
    </citation>
    <scope>NUCLEOTIDE SEQUENCE [LARGE SCALE GENOMIC DNA]</scope>
    <source>
        <strain evidence="8 9">7_3</strain>
    </source>
</reference>
<evidence type="ECO:0000313" key="8">
    <source>
        <dbReference type="EMBL" id="PJG83023.1"/>
    </source>
</evidence>
<evidence type="ECO:0000256" key="1">
    <source>
        <dbReference type="ARBA" id="ARBA00004651"/>
    </source>
</evidence>
<dbReference type="PIRSF" id="PIRSF020687">
    <property type="entry name" value="UCP020687"/>
    <property type="match status" value="1"/>
</dbReference>
<feature type="transmembrane region" description="Helical" evidence="7">
    <location>
        <begin position="43"/>
        <end position="60"/>
    </location>
</feature>
<dbReference type="Pfam" id="PF06173">
    <property type="entry name" value="DUF986"/>
    <property type="match status" value="1"/>
</dbReference>
<dbReference type="NCBIfam" id="NF002791">
    <property type="entry name" value="PRK02913.1"/>
    <property type="match status" value="1"/>
</dbReference>
<dbReference type="GO" id="GO:0005886">
    <property type="term" value="C:plasma membrane"/>
    <property type="evidence" value="ECO:0007669"/>
    <property type="project" value="UniProtKB-SubCell"/>
</dbReference>
<comment type="similarity">
    <text evidence="2 7">Belongs to the UPF0266 family.</text>
</comment>